<name>A0ACC2ECY4_DIPCM</name>
<dbReference type="EMBL" id="CM055093">
    <property type="protein sequence ID" value="KAJ7564321.1"/>
    <property type="molecule type" value="Genomic_DNA"/>
</dbReference>
<reference evidence="2" key="1">
    <citation type="journal article" date="2024" name="Proc. Natl. Acad. Sci. U.S.A.">
        <title>Extraordinary preservation of gene collinearity over three hundred million years revealed in homosporous lycophytes.</title>
        <authorList>
            <person name="Li C."/>
            <person name="Wickell D."/>
            <person name="Kuo L.Y."/>
            <person name="Chen X."/>
            <person name="Nie B."/>
            <person name="Liao X."/>
            <person name="Peng D."/>
            <person name="Ji J."/>
            <person name="Jenkins J."/>
            <person name="Williams M."/>
            <person name="Shu S."/>
            <person name="Plott C."/>
            <person name="Barry K."/>
            <person name="Rajasekar S."/>
            <person name="Grimwood J."/>
            <person name="Han X."/>
            <person name="Sun S."/>
            <person name="Hou Z."/>
            <person name="He W."/>
            <person name="Dai G."/>
            <person name="Sun C."/>
            <person name="Schmutz J."/>
            <person name="Leebens-Mack J.H."/>
            <person name="Li F.W."/>
            <person name="Wang L."/>
        </authorList>
    </citation>
    <scope>NUCLEOTIDE SEQUENCE [LARGE SCALE GENOMIC DNA]</scope>
    <source>
        <strain evidence="2">cv. PW_Plant_1</strain>
    </source>
</reference>
<accession>A0ACC2ECY4</accession>
<organism evidence="1 2">
    <name type="scientific">Diphasiastrum complanatum</name>
    <name type="common">Issler's clubmoss</name>
    <name type="synonym">Lycopodium complanatum</name>
    <dbReference type="NCBI Taxonomy" id="34168"/>
    <lineage>
        <taxon>Eukaryota</taxon>
        <taxon>Viridiplantae</taxon>
        <taxon>Streptophyta</taxon>
        <taxon>Embryophyta</taxon>
        <taxon>Tracheophyta</taxon>
        <taxon>Lycopodiopsida</taxon>
        <taxon>Lycopodiales</taxon>
        <taxon>Lycopodiaceae</taxon>
        <taxon>Lycopodioideae</taxon>
        <taxon>Diphasiastrum</taxon>
    </lineage>
</organism>
<gene>
    <name evidence="1" type="ORF">O6H91_02G012900</name>
</gene>
<comment type="caution">
    <text evidence="1">The sequence shown here is derived from an EMBL/GenBank/DDBJ whole genome shotgun (WGS) entry which is preliminary data.</text>
</comment>
<sequence>MASNTLSMGSVAPPFKLPEPLTGKIWSVPQDFEGAASLLVMFLCNHCPYVVHLKADIVKLTNEYLEKGVAAVAVSSNSVKTYPEDGPEYMAEDAKQYGYKFPYLYDETQDVAKAYGAVCTPEFFVFKKGSSGLFELEYHGRFDDSRPRSNTPITGRDIRAALDAILSGKPVTTYQYNSSVGCGIKWHP</sequence>
<evidence type="ECO:0000313" key="2">
    <source>
        <dbReference type="Proteomes" id="UP001162992"/>
    </source>
</evidence>
<evidence type="ECO:0000313" key="1">
    <source>
        <dbReference type="EMBL" id="KAJ7564321.1"/>
    </source>
</evidence>
<dbReference type="Proteomes" id="UP001162992">
    <property type="component" value="Chromosome 2"/>
</dbReference>
<proteinExistence type="predicted"/>
<keyword evidence="2" id="KW-1185">Reference proteome</keyword>
<protein>
    <submittedName>
        <fullName evidence="1">Uncharacterized protein</fullName>
    </submittedName>
</protein>